<dbReference type="Proteomes" id="UP000027002">
    <property type="component" value="Chromosome 5"/>
</dbReference>
<name>A0A8E5MK58_USTVR</name>
<evidence type="ECO:0000313" key="1">
    <source>
        <dbReference type="EMBL" id="QUC22802.1"/>
    </source>
</evidence>
<gene>
    <name evidence="1" type="ORF">UV8b_07043</name>
</gene>
<dbReference type="RefSeq" id="XP_043000475.1">
    <property type="nucleotide sequence ID" value="XM_043144540.1"/>
</dbReference>
<accession>A0A8E5MK58</accession>
<dbReference type="GeneID" id="66067820"/>
<protein>
    <submittedName>
        <fullName evidence="1">Uncharacterized protein</fullName>
    </submittedName>
</protein>
<keyword evidence="2" id="KW-1185">Reference proteome</keyword>
<dbReference type="KEGG" id="uvi:66067820"/>
<evidence type="ECO:0000313" key="2">
    <source>
        <dbReference type="Proteomes" id="UP000027002"/>
    </source>
</evidence>
<sequence>MTAVLYFCRYATRCPVPGSRFRVPCLSLARPSTASNQHGSVVCLARKARGRVPKDEARPAKTTRLSRSIEQDLAPASSLVPSGCLSILQADVRPAWCPVGAPRPST</sequence>
<organism evidence="1 2">
    <name type="scientific">Ustilaginoidea virens</name>
    <name type="common">Rice false smut fungus</name>
    <name type="synonym">Villosiclava virens</name>
    <dbReference type="NCBI Taxonomy" id="1159556"/>
    <lineage>
        <taxon>Eukaryota</taxon>
        <taxon>Fungi</taxon>
        <taxon>Dikarya</taxon>
        <taxon>Ascomycota</taxon>
        <taxon>Pezizomycotina</taxon>
        <taxon>Sordariomycetes</taxon>
        <taxon>Hypocreomycetidae</taxon>
        <taxon>Hypocreales</taxon>
        <taxon>Clavicipitaceae</taxon>
        <taxon>Ustilaginoidea</taxon>
    </lineage>
</organism>
<dbReference type="AlphaFoldDB" id="A0A8E5MK58"/>
<proteinExistence type="predicted"/>
<dbReference type="EMBL" id="CP072757">
    <property type="protein sequence ID" value="QUC22802.1"/>
    <property type="molecule type" value="Genomic_DNA"/>
</dbReference>
<reference evidence="1" key="1">
    <citation type="submission" date="2020-03" db="EMBL/GenBank/DDBJ databases">
        <title>A mixture of massive structural variations and highly conserved coding sequences in Ustilaginoidea virens genome.</title>
        <authorList>
            <person name="Zhang K."/>
            <person name="Zhao Z."/>
            <person name="Zhang Z."/>
            <person name="Li Y."/>
            <person name="Hsiang T."/>
            <person name="Sun W."/>
        </authorList>
    </citation>
    <scope>NUCLEOTIDE SEQUENCE</scope>
    <source>
        <strain evidence="1">UV-8b</strain>
    </source>
</reference>